<dbReference type="SUPFAM" id="SSF74653">
    <property type="entry name" value="TolA/TonB C-terminal domain"/>
    <property type="match status" value="1"/>
</dbReference>
<keyword evidence="8 10" id="KW-1133">Transmembrane helix</keyword>
<reference evidence="12 13" key="1">
    <citation type="journal article" date="2014" name="Genome Announc.">
        <title>Draft Genome Sequence of the Carrageenan-Degrading Bacterium Cellulophaga sp. Strain KL-A, Isolated from Decaying Marine Algae.</title>
        <authorList>
            <person name="Shan D."/>
            <person name="Ying J."/>
            <person name="Li X."/>
            <person name="Gao Z."/>
            <person name="Wei G."/>
            <person name="Shao Z."/>
        </authorList>
    </citation>
    <scope>NUCLEOTIDE SEQUENCE [LARGE SCALE GENOMIC DNA]</scope>
    <source>
        <strain evidence="12 13">KL-A</strain>
    </source>
</reference>
<evidence type="ECO:0000313" key="13">
    <source>
        <dbReference type="Proteomes" id="UP000019275"/>
    </source>
</evidence>
<dbReference type="RefSeq" id="WP_034647393.1">
    <property type="nucleotide sequence ID" value="NZ_ARZX01000066.1"/>
</dbReference>
<evidence type="ECO:0000256" key="3">
    <source>
        <dbReference type="ARBA" id="ARBA00022448"/>
    </source>
</evidence>
<feature type="non-terminal residue" evidence="12">
    <location>
        <position position="1"/>
    </location>
</feature>
<keyword evidence="6 10" id="KW-0812">Transmembrane</keyword>
<keyword evidence="5" id="KW-0997">Cell inner membrane</keyword>
<keyword evidence="9 10" id="KW-0472">Membrane</keyword>
<sequence>AESSFPWLKVLFVIGAVISFALFVYKIYQIIKLKQAGEKQKFTDYIKVTIPKSNNAFSFYNTVFMGDAVTKENEEGILEHELVHVKQKHTLDLLFFEVMRIALWFNPLVYVYQNRIAEVHEFIADSKVKKTSKKEQYELLLSQIFETKNISFINHFYKSSLIKKRIVMLQKSKSGKVLKLKYLALVPLVAGMLFYTSCETENDAEIDAVEAKSSVDEVEALDEVVIVGYSADPSTIQTNSDVKLIKYSSNEEANNSGIFDKEEGDLVPFSTIGTPPAFPGNENAENPRENFNKSFNEHIRKNFEYPEEAQEKGIQGRVNIRFIIEEDGSVKNLQMRGPDKLLVNEVARIISRLPKFSPGMENGKAVKVPFSLPITFRLK</sequence>
<comment type="caution">
    <text evidence="12">The sequence shown here is derived from an EMBL/GenBank/DDBJ whole genome shotgun (WGS) entry which is preliminary data.</text>
</comment>
<dbReference type="InterPro" id="IPR037682">
    <property type="entry name" value="TonB_C"/>
</dbReference>
<evidence type="ECO:0000256" key="1">
    <source>
        <dbReference type="ARBA" id="ARBA00004383"/>
    </source>
</evidence>
<evidence type="ECO:0000256" key="9">
    <source>
        <dbReference type="ARBA" id="ARBA00023136"/>
    </source>
</evidence>
<keyword evidence="3" id="KW-0813">Transport</keyword>
<dbReference type="NCBIfam" id="TIGR01352">
    <property type="entry name" value="tonB_Cterm"/>
    <property type="match status" value="1"/>
</dbReference>
<dbReference type="InterPro" id="IPR008756">
    <property type="entry name" value="Peptidase_M56"/>
</dbReference>
<keyword evidence="7" id="KW-0653">Protein transport</keyword>
<evidence type="ECO:0000256" key="10">
    <source>
        <dbReference type="SAM" id="Phobius"/>
    </source>
</evidence>
<evidence type="ECO:0000256" key="7">
    <source>
        <dbReference type="ARBA" id="ARBA00022927"/>
    </source>
</evidence>
<dbReference type="InterPro" id="IPR006260">
    <property type="entry name" value="TonB/TolA_C"/>
</dbReference>
<dbReference type="Pfam" id="PF05569">
    <property type="entry name" value="Peptidase_M56"/>
    <property type="match status" value="1"/>
</dbReference>
<dbReference type="Gene3D" id="3.30.1150.10">
    <property type="match status" value="1"/>
</dbReference>
<protein>
    <submittedName>
        <fullName evidence="12">TonB family protein</fullName>
    </submittedName>
</protein>
<proteinExistence type="inferred from homology"/>
<feature type="transmembrane region" description="Helical" evidence="10">
    <location>
        <begin position="6"/>
        <end position="25"/>
    </location>
</feature>
<name>A0ABP3B4U6_9FLAO</name>
<dbReference type="PANTHER" id="PTHR33446:SF2">
    <property type="entry name" value="PROTEIN TONB"/>
    <property type="match status" value="1"/>
</dbReference>
<accession>A0ABP3B4U6</accession>
<gene>
    <name evidence="12" type="ORF">KLA_17324</name>
</gene>
<dbReference type="PRINTS" id="PR01374">
    <property type="entry name" value="TONBPROTEIN"/>
</dbReference>
<comment type="similarity">
    <text evidence="2">Belongs to the TonB family.</text>
</comment>
<dbReference type="Pfam" id="PF03544">
    <property type="entry name" value="TonB_C"/>
    <property type="match status" value="1"/>
</dbReference>
<evidence type="ECO:0000256" key="5">
    <source>
        <dbReference type="ARBA" id="ARBA00022519"/>
    </source>
</evidence>
<evidence type="ECO:0000313" key="12">
    <source>
        <dbReference type="EMBL" id="EWH09298.1"/>
    </source>
</evidence>
<evidence type="ECO:0000256" key="4">
    <source>
        <dbReference type="ARBA" id="ARBA00022475"/>
    </source>
</evidence>
<organism evidence="12 13">
    <name type="scientific">Cellulophaga geojensis KL-A</name>
    <dbReference type="NCBI Taxonomy" id="1328323"/>
    <lineage>
        <taxon>Bacteria</taxon>
        <taxon>Pseudomonadati</taxon>
        <taxon>Bacteroidota</taxon>
        <taxon>Flavobacteriia</taxon>
        <taxon>Flavobacteriales</taxon>
        <taxon>Flavobacteriaceae</taxon>
        <taxon>Cellulophaga</taxon>
    </lineage>
</organism>
<evidence type="ECO:0000256" key="8">
    <source>
        <dbReference type="ARBA" id="ARBA00022989"/>
    </source>
</evidence>
<keyword evidence="4" id="KW-1003">Cell membrane</keyword>
<dbReference type="InterPro" id="IPR003538">
    <property type="entry name" value="TonB"/>
</dbReference>
<dbReference type="PANTHER" id="PTHR33446">
    <property type="entry name" value="PROTEIN TONB-RELATED"/>
    <property type="match status" value="1"/>
</dbReference>
<dbReference type="PROSITE" id="PS52015">
    <property type="entry name" value="TONB_CTD"/>
    <property type="match status" value="1"/>
</dbReference>
<dbReference type="EMBL" id="ARZX01000066">
    <property type="protein sequence ID" value="EWH09298.1"/>
    <property type="molecule type" value="Genomic_DNA"/>
</dbReference>
<keyword evidence="13" id="KW-1185">Reference proteome</keyword>
<dbReference type="Proteomes" id="UP000019275">
    <property type="component" value="Unassembled WGS sequence"/>
</dbReference>
<comment type="subcellular location">
    <subcellularLocation>
        <location evidence="1">Cell inner membrane</location>
        <topology evidence="1">Single-pass membrane protein</topology>
        <orientation evidence="1">Periplasmic side</orientation>
    </subcellularLocation>
</comment>
<evidence type="ECO:0000259" key="11">
    <source>
        <dbReference type="PROSITE" id="PS52015"/>
    </source>
</evidence>
<evidence type="ECO:0000256" key="2">
    <source>
        <dbReference type="ARBA" id="ARBA00006555"/>
    </source>
</evidence>
<dbReference type="InterPro" id="IPR051045">
    <property type="entry name" value="TonB-dependent_transducer"/>
</dbReference>
<evidence type="ECO:0000256" key="6">
    <source>
        <dbReference type="ARBA" id="ARBA00022692"/>
    </source>
</evidence>
<feature type="domain" description="TonB C-terminal" evidence="11">
    <location>
        <begin position="290"/>
        <end position="379"/>
    </location>
</feature>